<dbReference type="SUPFAM" id="SSF48452">
    <property type="entry name" value="TPR-like"/>
    <property type="match status" value="3"/>
</dbReference>
<dbReference type="Gene3D" id="3.40.50.300">
    <property type="entry name" value="P-loop containing nucleotide triphosphate hydrolases"/>
    <property type="match status" value="1"/>
</dbReference>
<dbReference type="AlphaFoldDB" id="A0AAE0HK08"/>
<name>A0AAE0HK08_9PEZI</name>
<gene>
    <name evidence="2" type="ORF">B0H64DRAFT_431799</name>
</gene>
<protein>
    <recommendedName>
        <fullName evidence="4">NB-ARC domain-containing protein</fullName>
    </recommendedName>
</protein>
<evidence type="ECO:0008006" key="4">
    <source>
        <dbReference type="Google" id="ProtNLM"/>
    </source>
</evidence>
<evidence type="ECO:0000313" key="3">
    <source>
        <dbReference type="Proteomes" id="UP001278766"/>
    </source>
</evidence>
<organism evidence="2 3">
    <name type="scientific">Chaetomium fimeti</name>
    <dbReference type="NCBI Taxonomy" id="1854472"/>
    <lineage>
        <taxon>Eukaryota</taxon>
        <taxon>Fungi</taxon>
        <taxon>Dikarya</taxon>
        <taxon>Ascomycota</taxon>
        <taxon>Pezizomycotina</taxon>
        <taxon>Sordariomycetes</taxon>
        <taxon>Sordariomycetidae</taxon>
        <taxon>Sordariales</taxon>
        <taxon>Chaetomiaceae</taxon>
        <taxon>Chaetomium</taxon>
    </lineage>
</organism>
<dbReference type="InterPro" id="IPR027417">
    <property type="entry name" value="P-loop_NTPase"/>
</dbReference>
<feature type="region of interest" description="Disordered" evidence="1">
    <location>
        <begin position="1103"/>
        <end position="1123"/>
    </location>
</feature>
<dbReference type="InterPro" id="IPR053137">
    <property type="entry name" value="NLR-like"/>
</dbReference>
<reference evidence="2" key="1">
    <citation type="journal article" date="2023" name="Mol. Phylogenet. Evol.">
        <title>Genome-scale phylogeny and comparative genomics of the fungal order Sordariales.</title>
        <authorList>
            <person name="Hensen N."/>
            <person name="Bonometti L."/>
            <person name="Westerberg I."/>
            <person name="Brannstrom I.O."/>
            <person name="Guillou S."/>
            <person name="Cros-Aarteil S."/>
            <person name="Calhoun S."/>
            <person name="Haridas S."/>
            <person name="Kuo A."/>
            <person name="Mondo S."/>
            <person name="Pangilinan J."/>
            <person name="Riley R."/>
            <person name="LaButti K."/>
            <person name="Andreopoulos B."/>
            <person name="Lipzen A."/>
            <person name="Chen C."/>
            <person name="Yan M."/>
            <person name="Daum C."/>
            <person name="Ng V."/>
            <person name="Clum A."/>
            <person name="Steindorff A."/>
            <person name="Ohm R.A."/>
            <person name="Martin F."/>
            <person name="Silar P."/>
            <person name="Natvig D.O."/>
            <person name="Lalanne C."/>
            <person name="Gautier V."/>
            <person name="Ament-Velasquez S.L."/>
            <person name="Kruys A."/>
            <person name="Hutchinson M.I."/>
            <person name="Powell A.J."/>
            <person name="Barry K."/>
            <person name="Miller A.N."/>
            <person name="Grigoriev I.V."/>
            <person name="Debuchy R."/>
            <person name="Gladieux P."/>
            <person name="Hiltunen Thoren M."/>
            <person name="Johannesson H."/>
        </authorList>
    </citation>
    <scope>NUCLEOTIDE SEQUENCE</scope>
    <source>
        <strain evidence="2">CBS 168.71</strain>
    </source>
</reference>
<keyword evidence="3" id="KW-1185">Reference proteome</keyword>
<dbReference type="PANTHER" id="PTHR46082:SF6">
    <property type="entry name" value="AAA+ ATPASE DOMAIN-CONTAINING PROTEIN-RELATED"/>
    <property type="match status" value="1"/>
</dbReference>
<dbReference type="Pfam" id="PF13424">
    <property type="entry name" value="TPR_12"/>
    <property type="match status" value="1"/>
</dbReference>
<dbReference type="PANTHER" id="PTHR46082">
    <property type="entry name" value="ATP/GTP-BINDING PROTEIN-RELATED"/>
    <property type="match status" value="1"/>
</dbReference>
<proteinExistence type="predicted"/>
<comment type="caution">
    <text evidence="2">The sequence shown here is derived from an EMBL/GenBank/DDBJ whole genome shotgun (WGS) entry which is preliminary data.</text>
</comment>
<dbReference type="InterPro" id="IPR011990">
    <property type="entry name" value="TPR-like_helical_dom_sf"/>
</dbReference>
<sequence length="1185" mass="132080">MPVGLECLHDASHGEMRDGQLVDIVAVHDVHQDSPETWTHQTSGINWLRDLLPQDVRVGRVLSYGYDSSASALLSDDGPETMQRMAESFVQELRADRQFAGALRRPIIFVCHGIGGVLVKKSLVYASTRTAPKVAHLWDHYVSTFAILFFGTPHRDVDKSSWLEYEAMMSKSTRRQVGAFFRATAGKGDSQMPRLVDNDFAPLVKQFHLFFFWEQLPTRLGSRSAMLVDHNSAAPKLDNTEAAGIHAAHPDMCKFSSRASSDYRTVIAALITYCEKAPGIISRRWRQAEGALRQLRLGEVEEIGGFGFDVHLEQPYRSQDIRSNGNMIHFHIPEETSPTFVGREDLLKRIRFAFFPGNGPTTTPSRKSFVIFGMGGSGKTELCCKFATDNRFEYTAVFTIRAASPETVKDSYCSIGQLAGLEPTESAGRHVLSQLKEPWLLIIDNADDRSMKLTRLFPTGGSAHIIITTRVRDFSQEGTLGSLELKGLKESEALQLLLTKANIRQPWDSSVTKTARLIAKALGYLALALIQAGTCVYRGVCELGGYLEMHSVAKRRQREKSRRSQNDAISGDVIEVVYSTFDVSLSLFEKPKSVVSQDATELLKMMAFFHFEYIPQELFTRAATNRDNAPSSTNSASWASNLANSFMRRLEPPTPLPGFLKVKDREVGKQRVKLALAELGTLSLVRQDGKYVSLHPLIHSWARDSLTTTEGPLWASIALHTIIRSISLPPISNTKDDGEFHRDILPHLEACLAVTGYPISPDRRAVGTYRLRVSMFLQPTLLIILRDQVRMHAKFGWVFAERGHFDKAADHLRIVREMLVKLAGEEDEKTMNATLGLAGVLWGLGRLEEGINLGRSVVETRTRIYGPRDERTLGAMNKLGQSYWLNGQYREALELQGTTSGLMKEVLGESHPATLEALDSLGVTLGAWHRFQESHDVHQFVLAARLRALGPTHLDTLTTKCNLAMALLDLNLPDAAETAMTEVYTQRQTQLGKEHPWTLWALSYLCKIHIHRGHLTTAEALLNWGLAAATRSLGPNHLGVLMGRGQLALIYARTNRLSQAEHLSIDTVARVEQSRGAAHPDCVYALWRLARLYVLREPDCDAGAGSGSDHYSDHYSDDSDDSDDVYRARRARAAETCDLGLRRAEMRLSLRHPLARQLRRLREGLGDPEASAEVLLAVHLDGGLR</sequence>
<dbReference type="Proteomes" id="UP001278766">
    <property type="component" value="Unassembled WGS sequence"/>
</dbReference>
<dbReference type="EMBL" id="JAUEPN010000003">
    <property type="protein sequence ID" value="KAK3297984.1"/>
    <property type="molecule type" value="Genomic_DNA"/>
</dbReference>
<dbReference type="RefSeq" id="XP_062661498.1">
    <property type="nucleotide sequence ID" value="XM_062805985.1"/>
</dbReference>
<dbReference type="Pfam" id="PF13374">
    <property type="entry name" value="TPR_10"/>
    <property type="match status" value="1"/>
</dbReference>
<dbReference type="SUPFAM" id="SSF52540">
    <property type="entry name" value="P-loop containing nucleoside triphosphate hydrolases"/>
    <property type="match status" value="1"/>
</dbReference>
<dbReference type="Gene3D" id="1.25.40.10">
    <property type="entry name" value="Tetratricopeptide repeat domain"/>
    <property type="match status" value="2"/>
</dbReference>
<reference evidence="2" key="2">
    <citation type="submission" date="2023-06" db="EMBL/GenBank/DDBJ databases">
        <authorList>
            <consortium name="Lawrence Berkeley National Laboratory"/>
            <person name="Haridas S."/>
            <person name="Hensen N."/>
            <person name="Bonometti L."/>
            <person name="Westerberg I."/>
            <person name="Brannstrom I.O."/>
            <person name="Guillou S."/>
            <person name="Cros-Aarteil S."/>
            <person name="Calhoun S."/>
            <person name="Kuo A."/>
            <person name="Mondo S."/>
            <person name="Pangilinan J."/>
            <person name="Riley R."/>
            <person name="Labutti K."/>
            <person name="Andreopoulos B."/>
            <person name="Lipzen A."/>
            <person name="Chen C."/>
            <person name="Yanf M."/>
            <person name="Daum C."/>
            <person name="Ng V."/>
            <person name="Clum A."/>
            <person name="Steindorff A."/>
            <person name="Ohm R."/>
            <person name="Martin F."/>
            <person name="Silar P."/>
            <person name="Natvig D."/>
            <person name="Lalanne C."/>
            <person name="Gautier V."/>
            <person name="Ament-Velasquez S.L."/>
            <person name="Kruys A."/>
            <person name="Hutchinson M.I."/>
            <person name="Powell A.J."/>
            <person name="Barry K."/>
            <person name="Miller A.N."/>
            <person name="Grigoriev I.V."/>
            <person name="Debuchy R."/>
            <person name="Gladieux P."/>
            <person name="Thoren M.H."/>
            <person name="Johannesson H."/>
        </authorList>
    </citation>
    <scope>NUCLEOTIDE SEQUENCE</scope>
    <source>
        <strain evidence="2">CBS 168.71</strain>
    </source>
</reference>
<evidence type="ECO:0000313" key="2">
    <source>
        <dbReference type="EMBL" id="KAK3297984.1"/>
    </source>
</evidence>
<accession>A0AAE0HK08</accession>
<dbReference type="GeneID" id="87842933"/>
<evidence type="ECO:0000256" key="1">
    <source>
        <dbReference type="SAM" id="MobiDB-lite"/>
    </source>
</evidence>